<keyword evidence="2" id="KW-1133">Transmembrane helix</keyword>
<feature type="region of interest" description="Disordered" evidence="1">
    <location>
        <begin position="1"/>
        <end position="25"/>
    </location>
</feature>
<dbReference type="EMBL" id="CM004393">
    <property type="protein sequence ID" value="OAY46099.1"/>
    <property type="molecule type" value="Genomic_DNA"/>
</dbReference>
<evidence type="ECO:0000313" key="3">
    <source>
        <dbReference type="EMBL" id="OAY46099.1"/>
    </source>
</evidence>
<name>A0A2C9VKJ8_MANES</name>
<sequence>MMDDRNLSNLTPGCSSLDEEELPINSNNLSSSKRLNIASGSNSVRSPETPYGFSLLIFLKILSFRWLQLLPGRRRLWRPELPPPPESSIESSSFQSLLELPPSAQSSDVYPSNNLAPGTDCSSGEDTHFNVESPSTETNFYSCNSNNSDRRSKKHKVLDWVFAIANFILELTLIVFDQISSQHSSLFLPICAGMSFLSVLICICELFYNVRKEGGVWRWNTIPWFYYPSRSSLPVGSFADIVGLVCAFGQFILATVSYCLFLKTGKNPIKISISAAILVFCQLCSKFFKELIIKQDVHESYEQDL</sequence>
<dbReference type="PANTHER" id="PTHR48473">
    <property type="entry name" value="TIR DOMAIN-CONTAINING PROTEIN"/>
    <property type="match status" value="1"/>
</dbReference>
<evidence type="ECO:0000256" key="2">
    <source>
        <dbReference type="SAM" id="Phobius"/>
    </source>
</evidence>
<keyword evidence="2" id="KW-0472">Membrane</keyword>
<dbReference type="Gramene" id="Manes.07G116400.1.v8.1">
    <property type="protein sequence ID" value="Manes.07G116400.1.v8.1.CDS"/>
    <property type="gene ID" value="Manes.07G116400.v8.1"/>
</dbReference>
<organism evidence="3 4">
    <name type="scientific">Manihot esculenta</name>
    <name type="common">Cassava</name>
    <name type="synonym">Jatropha manihot</name>
    <dbReference type="NCBI Taxonomy" id="3983"/>
    <lineage>
        <taxon>Eukaryota</taxon>
        <taxon>Viridiplantae</taxon>
        <taxon>Streptophyta</taxon>
        <taxon>Embryophyta</taxon>
        <taxon>Tracheophyta</taxon>
        <taxon>Spermatophyta</taxon>
        <taxon>Magnoliopsida</taxon>
        <taxon>eudicotyledons</taxon>
        <taxon>Gunneridae</taxon>
        <taxon>Pentapetalae</taxon>
        <taxon>rosids</taxon>
        <taxon>fabids</taxon>
        <taxon>Malpighiales</taxon>
        <taxon>Euphorbiaceae</taxon>
        <taxon>Crotonoideae</taxon>
        <taxon>Manihoteae</taxon>
        <taxon>Manihot</taxon>
    </lineage>
</organism>
<accession>A0A2C9VKJ8</accession>
<reference evidence="4" key="1">
    <citation type="journal article" date="2016" name="Nat. Biotechnol.">
        <title>Sequencing wild and cultivated cassava and related species reveals extensive interspecific hybridization and genetic diversity.</title>
        <authorList>
            <person name="Bredeson J.V."/>
            <person name="Lyons J.B."/>
            <person name="Prochnik S.E."/>
            <person name="Wu G.A."/>
            <person name="Ha C.M."/>
            <person name="Edsinger-Gonzales E."/>
            <person name="Grimwood J."/>
            <person name="Schmutz J."/>
            <person name="Rabbi I.Y."/>
            <person name="Egesi C."/>
            <person name="Nauluvula P."/>
            <person name="Lebot V."/>
            <person name="Ndunguru J."/>
            <person name="Mkamilo G."/>
            <person name="Bart R.S."/>
            <person name="Setter T.L."/>
            <person name="Gleadow R.M."/>
            <person name="Kulakow P."/>
            <person name="Ferguson M.E."/>
            <person name="Rounsley S."/>
            <person name="Rokhsar D.S."/>
        </authorList>
    </citation>
    <scope>NUCLEOTIDE SEQUENCE [LARGE SCALE GENOMIC DNA]</scope>
    <source>
        <strain evidence="4">cv. AM560-2</strain>
    </source>
</reference>
<feature type="transmembrane region" description="Helical" evidence="2">
    <location>
        <begin position="157"/>
        <end position="180"/>
    </location>
</feature>
<proteinExistence type="predicted"/>
<comment type="caution">
    <text evidence="3">The sequence shown here is derived from an EMBL/GenBank/DDBJ whole genome shotgun (WGS) entry which is preliminary data.</text>
</comment>
<keyword evidence="4" id="KW-1185">Reference proteome</keyword>
<keyword evidence="2" id="KW-0812">Transmembrane</keyword>
<protein>
    <submittedName>
        <fullName evidence="3">Uncharacterized protein</fullName>
    </submittedName>
</protein>
<evidence type="ECO:0000256" key="1">
    <source>
        <dbReference type="SAM" id="MobiDB-lite"/>
    </source>
</evidence>
<dbReference type="OrthoDB" id="851922at2759"/>
<dbReference type="GO" id="GO:0007165">
    <property type="term" value="P:signal transduction"/>
    <property type="evidence" value="ECO:0000318"/>
    <property type="project" value="GO_Central"/>
</dbReference>
<dbReference type="AlphaFoldDB" id="A0A2C9VKJ8"/>
<dbReference type="PANTHER" id="PTHR48473:SF1">
    <property type="entry name" value="TIR DOMAIN-CONTAINING PROTEIN"/>
    <property type="match status" value="1"/>
</dbReference>
<feature type="transmembrane region" description="Helical" evidence="2">
    <location>
        <begin position="186"/>
        <end position="208"/>
    </location>
</feature>
<dbReference type="Proteomes" id="UP000091857">
    <property type="component" value="Chromosome 7"/>
</dbReference>
<gene>
    <name evidence="3" type="ORF">MANES_07G116400v8</name>
</gene>
<evidence type="ECO:0000313" key="4">
    <source>
        <dbReference type="Proteomes" id="UP000091857"/>
    </source>
</evidence>
<dbReference type="GO" id="GO:0005634">
    <property type="term" value="C:nucleus"/>
    <property type="evidence" value="ECO:0000318"/>
    <property type="project" value="GO_Central"/>
</dbReference>